<evidence type="ECO:0000313" key="2">
    <source>
        <dbReference type="Proteomes" id="UP000246991"/>
    </source>
</evidence>
<dbReference type="EMBL" id="PYWC01000035">
    <property type="protein sequence ID" value="PWW76301.1"/>
    <property type="molecule type" value="Genomic_DNA"/>
</dbReference>
<feature type="non-terminal residue" evidence="1">
    <location>
        <position position="1"/>
    </location>
</feature>
<keyword evidence="2" id="KW-1185">Reference proteome</keyword>
<gene>
    <name evidence="1" type="ORF">C7212DRAFT_197347</name>
</gene>
<proteinExistence type="predicted"/>
<reference evidence="1 2" key="1">
    <citation type="submission" date="2018-03" db="EMBL/GenBank/DDBJ databases">
        <title>Genomes of Pezizomycetes fungi and the evolution of truffles.</title>
        <authorList>
            <person name="Murat C."/>
            <person name="Payen T."/>
            <person name="Noel B."/>
            <person name="Kuo A."/>
            <person name="Martin F.M."/>
        </authorList>
    </citation>
    <scope>NUCLEOTIDE SEQUENCE [LARGE SCALE GENOMIC DNA]</scope>
    <source>
        <strain evidence="1">091103-1</strain>
    </source>
</reference>
<sequence>HLLRYEILGLHASEARTRAQLCPSRAQITGFGRGNANPAGVALWVGHIHLGIRGSVASFLRMGPGCADS</sequence>
<evidence type="ECO:0000313" key="1">
    <source>
        <dbReference type="EMBL" id="PWW76301.1"/>
    </source>
</evidence>
<dbReference type="AlphaFoldDB" id="A0A317ST67"/>
<accession>A0A317ST67</accession>
<organism evidence="1 2">
    <name type="scientific">Tuber magnatum</name>
    <name type="common">white Piedmont truffle</name>
    <dbReference type="NCBI Taxonomy" id="42249"/>
    <lineage>
        <taxon>Eukaryota</taxon>
        <taxon>Fungi</taxon>
        <taxon>Dikarya</taxon>
        <taxon>Ascomycota</taxon>
        <taxon>Pezizomycotina</taxon>
        <taxon>Pezizomycetes</taxon>
        <taxon>Pezizales</taxon>
        <taxon>Tuberaceae</taxon>
        <taxon>Tuber</taxon>
    </lineage>
</organism>
<protein>
    <submittedName>
        <fullName evidence="1">Uncharacterized protein</fullName>
    </submittedName>
</protein>
<name>A0A317ST67_9PEZI</name>
<comment type="caution">
    <text evidence="1">The sequence shown here is derived from an EMBL/GenBank/DDBJ whole genome shotgun (WGS) entry which is preliminary data.</text>
</comment>
<dbReference type="Proteomes" id="UP000246991">
    <property type="component" value="Unassembled WGS sequence"/>
</dbReference>